<feature type="domain" description="tRNA methyltransferase TRMD/TRM10-type" evidence="17">
    <location>
        <begin position="1"/>
        <end position="220"/>
    </location>
</feature>
<evidence type="ECO:0000256" key="3">
    <source>
        <dbReference type="ARBA" id="ARBA00007630"/>
    </source>
</evidence>
<sequence>MKIDILSLFPGYFDGPLQTSILGRAIKQRLLDVQLTNLRDFGLGKWKQVDDTPFSGGGMLLMAEPVTSAIRSVRKENSKVIYLSPQGALLTAEKSRELAAASHLILLCGHYEGIDERAIESEVDEEISIGDYVLTNGGIAALVLIDAVSRFIPGVLGNQESAERDSLENGLLEGPQYTRPREFEGKEVPEVLLQGDHKAISQWRLEQSERRTYERRPDLYLNYLCKRSIDHKFDEETTTNRDHFKFDKISVVLEVNKLKRAKNFYCKVFGLDAMSCENKFCLPHEGKTIFWLREVQAEKKNIVTLSLSLDCACEEDFCYLLRRWELFGRKLLEKQADEHAVWALAQDLDGHAWIFSWHRMK</sequence>
<dbReference type="InterPro" id="IPR002649">
    <property type="entry name" value="tRNA_m1G_MeTrfase_TrmD"/>
</dbReference>
<dbReference type="GO" id="GO:0005829">
    <property type="term" value="C:cytosol"/>
    <property type="evidence" value="ECO:0007669"/>
    <property type="project" value="TreeGrafter"/>
</dbReference>
<dbReference type="SUPFAM" id="SSF75217">
    <property type="entry name" value="alpha/beta knot"/>
    <property type="match status" value="1"/>
</dbReference>
<dbReference type="FunFam" id="3.40.1280.10:FF:000001">
    <property type="entry name" value="tRNA (guanine-N(1)-)-methyltransferase"/>
    <property type="match status" value="1"/>
</dbReference>
<evidence type="ECO:0000256" key="11">
    <source>
        <dbReference type="ARBA" id="ARBA00022694"/>
    </source>
</evidence>
<evidence type="ECO:0000256" key="15">
    <source>
        <dbReference type="HAMAP-Rule" id="MF_00605"/>
    </source>
</evidence>
<dbReference type="Gene3D" id="3.40.1280.10">
    <property type="match status" value="1"/>
</dbReference>
<evidence type="ECO:0000256" key="13">
    <source>
        <dbReference type="ARBA" id="ARBA00033392"/>
    </source>
</evidence>
<evidence type="ECO:0000256" key="6">
    <source>
        <dbReference type="ARBA" id="ARBA00014679"/>
    </source>
</evidence>
<accession>A0A0F7WPW2</accession>
<gene>
    <name evidence="15 18" type="primary">trmD</name>
    <name evidence="18" type="ORF">BN1224_DC9_AO_00090</name>
</gene>
<dbReference type="InterPro" id="IPR029028">
    <property type="entry name" value="Alpha/beta_knot_MTases"/>
</dbReference>
<dbReference type="GO" id="GO:0002939">
    <property type="term" value="P:tRNA N1-guanine methylation"/>
    <property type="evidence" value="ECO:0007669"/>
    <property type="project" value="TreeGrafter"/>
</dbReference>
<dbReference type="GO" id="GO:0052906">
    <property type="term" value="F:tRNA (guanine(37)-N1)-methyltransferase activity"/>
    <property type="evidence" value="ECO:0007669"/>
    <property type="project" value="UniProtKB-UniRule"/>
</dbReference>
<dbReference type="CDD" id="cd18080">
    <property type="entry name" value="TrmD-like"/>
    <property type="match status" value="1"/>
</dbReference>
<evidence type="ECO:0000256" key="10">
    <source>
        <dbReference type="ARBA" id="ARBA00022691"/>
    </source>
</evidence>
<dbReference type="NCBIfam" id="TIGR00088">
    <property type="entry name" value="trmD"/>
    <property type="match status" value="1"/>
</dbReference>
<evidence type="ECO:0000256" key="5">
    <source>
        <dbReference type="ARBA" id="ARBA00012807"/>
    </source>
</evidence>
<dbReference type="InterPro" id="IPR023148">
    <property type="entry name" value="tRNA_m1G_MeTrfase_C_sf"/>
</dbReference>
<comment type="function">
    <text evidence="1 15 16">Specifically methylates guanosine-37 in various tRNAs.</text>
</comment>
<dbReference type="EC" id="2.1.1.228" evidence="5 15"/>
<feature type="binding site" evidence="15">
    <location>
        <begin position="129"/>
        <end position="134"/>
    </location>
    <ligand>
        <name>S-adenosyl-L-methionine</name>
        <dbReference type="ChEBI" id="CHEBI:59789"/>
    </ligand>
</feature>
<keyword evidence="7 15" id="KW-0963">Cytoplasm</keyword>
<comment type="subunit">
    <text evidence="4 15 16">Homodimer.</text>
</comment>
<evidence type="ECO:0000256" key="2">
    <source>
        <dbReference type="ARBA" id="ARBA00004496"/>
    </source>
</evidence>
<dbReference type="Pfam" id="PF01746">
    <property type="entry name" value="tRNA_m1G_MT"/>
    <property type="match status" value="1"/>
</dbReference>
<dbReference type="InterPro" id="IPR029068">
    <property type="entry name" value="Glyas_Bleomycin-R_OHBP_Dase"/>
</dbReference>
<evidence type="ECO:0000256" key="1">
    <source>
        <dbReference type="ARBA" id="ARBA00002634"/>
    </source>
</evidence>
<dbReference type="AlphaFoldDB" id="A0A0F7WPW2"/>
<feature type="binding site" evidence="15">
    <location>
        <position position="109"/>
    </location>
    <ligand>
        <name>S-adenosyl-L-methionine</name>
        <dbReference type="ChEBI" id="CHEBI:59789"/>
    </ligand>
</feature>
<evidence type="ECO:0000256" key="7">
    <source>
        <dbReference type="ARBA" id="ARBA00022490"/>
    </source>
</evidence>
<keyword evidence="8 15" id="KW-0489">Methyltransferase</keyword>
<dbReference type="NCBIfam" id="NF000648">
    <property type="entry name" value="PRK00026.1"/>
    <property type="match status" value="1"/>
</dbReference>
<dbReference type="PANTHER" id="PTHR46417:SF1">
    <property type="entry name" value="TRNA (GUANINE-N(1)-)-METHYLTRANSFERASE"/>
    <property type="match status" value="1"/>
</dbReference>
<proteinExistence type="inferred from homology"/>
<evidence type="ECO:0000256" key="16">
    <source>
        <dbReference type="RuleBase" id="RU003464"/>
    </source>
</evidence>
<keyword evidence="9 15" id="KW-0808">Transferase</keyword>
<evidence type="ECO:0000256" key="8">
    <source>
        <dbReference type="ARBA" id="ARBA00022603"/>
    </source>
</evidence>
<reference evidence="18" key="1">
    <citation type="submission" date="2015-05" db="EMBL/GenBank/DDBJ databases">
        <authorList>
            <person name="Rattei Thomas"/>
        </authorList>
    </citation>
    <scope>NUCLEOTIDE SEQUENCE</scope>
    <source>
        <strain evidence="18">DC9</strain>
    </source>
</reference>
<comment type="catalytic activity">
    <reaction evidence="14 15 16">
        <text>guanosine(37) in tRNA + S-adenosyl-L-methionine = N(1)-methylguanosine(37) in tRNA + S-adenosyl-L-homocysteine + H(+)</text>
        <dbReference type="Rhea" id="RHEA:36899"/>
        <dbReference type="Rhea" id="RHEA-COMP:10145"/>
        <dbReference type="Rhea" id="RHEA-COMP:10147"/>
        <dbReference type="ChEBI" id="CHEBI:15378"/>
        <dbReference type="ChEBI" id="CHEBI:57856"/>
        <dbReference type="ChEBI" id="CHEBI:59789"/>
        <dbReference type="ChEBI" id="CHEBI:73542"/>
        <dbReference type="ChEBI" id="CHEBI:74269"/>
        <dbReference type="EC" id="2.1.1.228"/>
    </reaction>
</comment>
<dbReference type="InterPro" id="IPR016009">
    <property type="entry name" value="tRNA_MeTrfase_TRMD/TRM10"/>
</dbReference>
<evidence type="ECO:0000256" key="4">
    <source>
        <dbReference type="ARBA" id="ARBA00011738"/>
    </source>
</evidence>
<dbReference type="EMBL" id="LN847023">
    <property type="protein sequence ID" value="CRI42245.1"/>
    <property type="molecule type" value="Genomic_DNA"/>
</dbReference>
<keyword evidence="11 15" id="KW-0819">tRNA processing</keyword>
<dbReference type="SUPFAM" id="SSF54593">
    <property type="entry name" value="Glyoxalase/Bleomycin resistance protein/Dihydroxybiphenyl dioxygenase"/>
    <property type="match status" value="1"/>
</dbReference>
<protein>
    <recommendedName>
        <fullName evidence="6 15">tRNA (guanine-N(1)-)-methyltransferase</fullName>
        <ecNumber evidence="5 15">2.1.1.228</ecNumber>
    </recommendedName>
    <alternativeName>
        <fullName evidence="12 15">M1G-methyltransferase</fullName>
    </alternativeName>
    <alternativeName>
        <fullName evidence="13 15">tRNA [GM37] methyltransferase</fullName>
    </alternativeName>
</protein>
<organism evidence="18">
    <name type="scientific">Chlamydia pneumoniae</name>
    <name type="common">Chlamydophila pneumoniae</name>
    <dbReference type="NCBI Taxonomy" id="83558"/>
    <lineage>
        <taxon>Bacteria</taxon>
        <taxon>Pseudomonadati</taxon>
        <taxon>Chlamydiota</taxon>
        <taxon>Chlamydiia</taxon>
        <taxon>Chlamydiales</taxon>
        <taxon>Chlamydiaceae</taxon>
        <taxon>Chlamydia/Chlamydophila group</taxon>
        <taxon>Chlamydia</taxon>
    </lineage>
</organism>
<dbReference type="Gene3D" id="1.10.1270.20">
    <property type="entry name" value="tRNA(m1g37)methyltransferase, domain 2"/>
    <property type="match status" value="1"/>
</dbReference>
<keyword evidence="10 15" id="KW-0949">S-adenosyl-L-methionine</keyword>
<evidence type="ECO:0000259" key="17">
    <source>
        <dbReference type="Pfam" id="PF01746"/>
    </source>
</evidence>
<name>A0A0F7WPW2_CHLPN</name>
<dbReference type="HAMAP" id="MF_00605">
    <property type="entry name" value="TrmD"/>
    <property type="match status" value="1"/>
</dbReference>
<dbReference type="PANTHER" id="PTHR46417">
    <property type="entry name" value="TRNA (GUANINE-N(1)-)-METHYLTRANSFERASE"/>
    <property type="match status" value="1"/>
</dbReference>
<evidence type="ECO:0000256" key="14">
    <source>
        <dbReference type="ARBA" id="ARBA00047783"/>
    </source>
</evidence>
<evidence type="ECO:0000256" key="9">
    <source>
        <dbReference type="ARBA" id="ARBA00022679"/>
    </source>
</evidence>
<dbReference type="InterPro" id="IPR029026">
    <property type="entry name" value="tRNA_m1G_MTases_N"/>
</dbReference>
<evidence type="ECO:0000313" key="18">
    <source>
        <dbReference type="EMBL" id="CRI42245.1"/>
    </source>
</evidence>
<comment type="similarity">
    <text evidence="3 15 16">Belongs to the RNA methyltransferase TrmD family.</text>
</comment>
<comment type="subcellular location">
    <subcellularLocation>
        <location evidence="2 15 16">Cytoplasm</location>
    </subcellularLocation>
</comment>
<evidence type="ECO:0000256" key="12">
    <source>
        <dbReference type="ARBA" id="ARBA00029736"/>
    </source>
</evidence>